<reference evidence="16" key="1">
    <citation type="submission" date="2018-12" db="EMBL/GenBank/DDBJ databases">
        <title>Tengunoibacter tsumagoiensis gen. nov., sp. nov., Dictyobacter kobayashii sp. nov., D. alpinus sp. nov., and D. joshuensis sp. nov. and description of Dictyobacteraceae fam. nov. within the order Ktedonobacterales isolated from Tengu-no-mugimeshi.</title>
        <authorList>
            <person name="Wang C.M."/>
            <person name="Zheng Y."/>
            <person name="Sakai Y."/>
            <person name="Toyoda A."/>
            <person name="Minakuchi Y."/>
            <person name="Abe K."/>
            <person name="Yokota A."/>
            <person name="Yabe S."/>
        </authorList>
    </citation>
    <scope>NUCLEOTIDE SEQUENCE [LARGE SCALE GENOMIC DNA]</scope>
    <source>
        <strain evidence="16">Uno16</strain>
    </source>
</reference>
<evidence type="ECO:0000259" key="13">
    <source>
        <dbReference type="Pfam" id="PF08242"/>
    </source>
</evidence>
<evidence type="ECO:0000259" key="14">
    <source>
        <dbReference type="Pfam" id="PF12623"/>
    </source>
</evidence>
<keyword evidence="9" id="KW-0694">RNA-binding</keyword>
<dbReference type="GO" id="GO:0003723">
    <property type="term" value="F:RNA binding"/>
    <property type="evidence" value="ECO:0007669"/>
    <property type="project" value="UniProtKB-KW"/>
</dbReference>
<dbReference type="PANTHER" id="PTHR21404:SF3">
    <property type="entry name" value="SMALL RNA 2'-O-METHYLTRANSFERASE"/>
    <property type="match status" value="1"/>
</dbReference>
<comment type="cofactor">
    <cofactor evidence="1">
        <name>Mg(2+)</name>
        <dbReference type="ChEBI" id="CHEBI:18420"/>
    </cofactor>
</comment>
<keyword evidence="10" id="KW-0943">RNA-mediated gene silencing</keyword>
<evidence type="ECO:0000256" key="12">
    <source>
        <dbReference type="ARBA" id="ARBA00048418"/>
    </source>
</evidence>
<evidence type="ECO:0000256" key="10">
    <source>
        <dbReference type="ARBA" id="ARBA00023158"/>
    </source>
</evidence>
<evidence type="ECO:0000256" key="2">
    <source>
        <dbReference type="ARBA" id="ARBA00009026"/>
    </source>
</evidence>
<feature type="domain" description="Hen1 N-terminal" evidence="14">
    <location>
        <begin position="1"/>
        <end position="238"/>
    </location>
</feature>
<comment type="caution">
    <text evidence="15">The sequence shown here is derived from an EMBL/GenBank/DDBJ whole genome shotgun (WGS) entry which is preliminary data.</text>
</comment>
<dbReference type="Pfam" id="PF12623">
    <property type="entry name" value="Hen1_L"/>
    <property type="match status" value="1"/>
</dbReference>
<dbReference type="OrthoDB" id="626362at2"/>
<dbReference type="RefSeq" id="WP_126628483.1">
    <property type="nucleotide sequence ID" value="NZ_BIFT01000001.1"/>
</dbReference>
<evidence type="ECO:0000313" key="15">
    <source>
        <dbReference type="EMBL" id="GCE28238.1"/>
    </source>
</evidence>
<evidence type="ECO:0000256" key="9">
    <source>
        <dbReference type="ARBA" id="ARBA00022884"/>
    </source>
</evidence>
<dbReference type="Gene3D" id="3.40.50.150">
    <property type="entry name" value="Vaccinia Virus protein VP39"/>
    <property type="match status" value="1"/>
</dbReference>
<dbReference type="CDD" id="cd02440">
    <property type="entry name" value="AdoMet_MTases"/>
    <property type="match status" value="1"/>
</dbReference>
<dbReference type="InterPro" id="IPR038546">
    <property type="entry name" value="Hen1_N_sf"/>
</dbReference>
<dbReference type="GO" id="GO:0046872">
    <property type="term" value="F:metal ion binding"/>
    <property type="evidence" value="ECO:0007669"/>
    <property type="project" value="UniProtKB-KW"/>
</dbReference>
<dbReference type="NCBIfam" id="TIGR04074">
    <property type="entry name" value="bacter_Hen1"/>
    <property type="match status" value="1"/>
</dbReference>
<sequence length="491" mass="55408">MLLTISTTHQPATDLGYLLHKNPASLQSFSLNFGQAHVFYTETSIERCTAALLLDINTVDLVRSKDSSISMDQYVNDRPYVASSFLSVALADVFGAALNGRCKQRPELVTSAIPLEAKITVIPSRKGEEWLRKLFEPLGYQVETLQHGLDAEHPEWGDSPYFTLTLRATCRLSELLTHLYVLIPVLDNAKHYWIGNDEVEKLLKRGSGWLQGHPERRQIAYNYLRHKHNLTRDALERLLTEDVQQEEDTASATEAEEADVTTSGSIIDVEPAVESVPAVEEKRTSLHEQRLDAALEVLKQSGARRVLDLGCGEGRLLKKLLQEKNFEHILGLDVSYHALELAQKRLHMERMAPRQRARITLLHGALTYRDKRLAGYDAAAVIEVIEHLDPARLSAFERVLFEFAHPATVIITTPNAEYNVKYETLDAGTFRHQDHRFEWTRTQFQDWAAQVAERSGYQVRFAPIGTEDTEVGAPSQMGVFSLRAANAEDEI</sequence>
<dbReference type="Gene3D" id="3.30.1610.20">
    <property type="entry name" value="Hen1, N-terminal domain"/>
    <property type="match status" value="1"/>
</dbReference>
<keyword evidence="5 15" id="KW-0808">Transferase</keyword>
<feature type="domain" description="Methyltransferase type 12" evidence="13">
    <location>
        <begin position="307"/>
        <end position="398"/>
    </location>
</feature>
<keyword evidence="16" id="KW-1185">Reference proteome</keyword>
<comment type="catalytic activity">
    <reaction evidence="12">
        <text>small RNA 3'-end nucleotide + S-adenosyl-L-methionine = small RNA 3'-end 2'-O-methylnucleotide + S-adenosyl-L-homocysteine + H(+)</text>
        <dbReference type="Rhea" id="RHEA:37887"/>
        <dbReference type="Rhea" id="RHEA-COMP:10415"/>
        <dbReference type="Rhea" id="RHEA-COMP:10416"/>
        <dbReference type="ChEBI" id="CHEBI:15378"/>
        <dbReference type="ChEBI" id="CHEBI:57856"/>
        <dbReference type="ChEBI" id="CHEBI:59789"/>
        <dbReference type="ChEBI" id="CHEBI:74896"/>
        <dbReference type="ChEBI" id="CHEBI:74898"/>
        <dbReference type="EC" id="2.1.1.386"/>
    </reaction>
</comment>
<dbReference type="Proteomes" id="UP000287171">
    <property type="component" value="Unassembled WGS sequence"/>
</dbReference>
<keyword evidence="6" id="KW-0949">S-adenosyl-L-methionine</keyword>
<dbReference type="GO" id="GO:0001510">
    <property type="term" value="P:RNA methylation"/>
    <property type="evidence" value="ECO:0007669"/>
    <property type="project" value="InterPro"/>
</dbReference>
<dbReference type="InterPro" id="IPR029063">
    <property type="entry name" value="SAM-dependent_MTases_sf"/>
</dbReference>
<dbReference type="GO" id="GO:0090486">
    <property type="term" value="F:small RNA 2'-O-methyltransferase activity"/>
    <property type="evidence" value="ECO:0007669"/>
    <property type="project" value="UniProtKB-EC"/>
</dbReference>
<dbReference type="PANTHER" id="PTHR21404">
    <property type="entry name" value="HEN1"/>
    <property type="match status" value="1"/>
</dbReference>
<dbReference type="EMBL" id="BIFT01000001">
    <property type="protein sequence ID" value="GCE28238.1"/>
    <property type="molecule type" value="Genomic_DNA"/>
</dbReference>
<accession>A0A402BA34</accession>
<gene>
    <name evidence="15" type="ORF">KDA_37220</name>
</gene>
<evidence type="ECO:0000256" key="7">
    <source>
        <dbReference type="ARBA" id="ARBA00022723"/>
    </source>
</evidence>
<dbReference type="InterPro" id="IPR024740">
    <property type="entry name" value="Hen1_N"/>
</dbReference>
<evidence type="ECO:0000256" key="8">
    <source>
        <dbReference type="ARBA" id="ARBA00022842"/>
    </source>
</evidence>
<organism evidence="15 16">
    <name type="scientific">Dictyobacter alpinus</name>
    <dbReference type="NCBI Taxonomy" id="2014873"/>
    <lineage>
        <taxon>Bacteria</taxon>
        <taxon>Bacillati</taxon>
        <taxon>Chloroflexota</taxon>
        <taxon>Ktedonobacteria</taxon>
        <taxon>Ktedonobacterales</taxon>
        <taxon>Dictyobacteraceae</taxon>
        <taxon>Dictyobacter</taxon>
    </lineage>
</organism>
<dbReference type="SUPFAM" id="SSF53335">
    <property type="entry name" value="S-adenosyl-L-methionine-dependent methyltransferases"/>
    <property type="match status" value="1"/>
</dbReference>
<keyword evidence="8" id="KW-0460">Magnesium</keyword>
<evidence type="ECO:0000313" key="16">
    <source>
        <dbReference type="Proteomes" id="UP000287171"/>
    </source>
</evidence>
<dbReference type="InterPro" id="IPR026610">
    <property type="entry name" value="Hen1"/>
</dbReference>
<comment type="similarity">
    <text evidence="2">Belongs to the methyltransferase superfamily. HEN1 family.</text>
</comment>
<evidence type="ECO:0000256" key="5">
    <source>
        <dbReference type="ARBA" id="ARBA00022679"/>
    </source>
</evidence>
<dbReference type="EC" id="2.1.1.386" evidence="11"/>
<evidence type="ECO:0000256" key="11">
    <source>
        <dbReference type="ARBA" id="ARBA00035025"/>
    </source>
</evidence>
<evidence type="ECO:0000256" key="3">
    <source>
        <dbReference type="ARBA" id="ARBA00021330"/>
    </source>
</evidence>
<name>A0A402BA34_9CHLR</name>
<dbReference type="InterPro" id="IPR013217">
    <property type="entry name" value="Methyltransf_12"/>
</dbReference>
<keyword evidence="7" id="KW-0479">Metal-binding</keyword>
<evidence type="ECO:0000256" key="4">
    <source>
        <dbReference type="ARBA" id="ARBA00022603"/>
    </source>
</evidence>
<proteinExistence type="inferred from homology"/>
<dbReference type="AlphaFoldDB" id="A0A402BA34"/>
<keyword evidence="4 15" id="KW-0489">Methyltransferase</keyword>
<protein>
    <recommendedName>
        <fullName evidence="3">Small RNA 2'-O-methyltransferase</fullName>
        <ecNumber evidence="11">2.1.1.386</ecNumber>
    </recommendedName>
</protein>
<evidence type="ECO:0000256" key="1">
    <source>
        <dbReference type="ARBA" id="ARBA00001946"/>
    </source>
</evidence>
<dbReference type="GO" id="GO:0031047">
    <property type="term" value="P:regulatory ncRNA-mediated gene silencing"/>
    <property type="evidence" value="ECO:0007669"/>
    <property type="project" value="UniProtKB-KW"/>
</dbReference>
<dbReference type="InterPro" id="IPR024026">
    <property type="entry name" value="3'-RNA_MeTfrase_Hen1_bac"/>
</dbReference>
<evidence type="ECO:0000256" key="6">
    <source>
        <dbReference type="ARBA" id="ARBA00022691"/>
    </source>
</evidence>
<dbReference type="Pfam" id="PF08242">
    <property type="entry name" value="Methyltransf_12"/>
    <property type="match status" value="1"/>
</dbReference>